<gene>
    <name evidence="2" type="ORF">BLNAU_3839</name>
</gene>
<keyword evidence="1" id="KW-0472">Membrane</keyword>
<comment type="caution">
    <text evidence="2">The sequence shown here is derived from an EMBL/GenBank/DDBJ whole genome shotgun (WGS) entry which is preliminary data.</text>
</comment>
<evidence type="ECO:0000256" key="1">
    <source>
        <dbReference type="SAM" id="Phobius"/>
    </source>
</evidence>
<evidence type="ECO:0000313" key="3">
    <source>
        <dbReference type="Proteomes" id="UP001281761"/>
    </source>
</evidence>
<keyword evidence="1" id="KW-1133">Transmembrane helix</keyword>
<organism evidence="2 3">
    <name type="scientific">Blattamonas nauphoetae</name>
    <dbReference type="NCBI Taxonomy" id="2049346"/>
    <lineage>
        <taxon>Eukaryota</taxon>
        <taxon>Metamonada</taxon>
        <taxon>Preaxostyla</taxon>
        <taxon>Oxymonadida</taxon>
        <taxon>Blattamonas</taxon>
    </lineage>
</organism>
<evidence type="ECO:0000313" key="2">
    <source>
        <dbReference type="EMBL" id="KAK2961071.1"/>
    </source>
</evidence>
<accession>A0ABQ9YBM9</accession>
<keyword evidence="1" id="KW-0812">Transmembrane</keyword>
<keyword evidence="3" id="KW-1185">Reference proteome</keyword>
<dbReference type="SUPFAM" id="SSF51126">
    <property type="entry name" value="Pectin lyase-like"/>
    <property type="match status" value="1"/>
</dbReference>
<feature type="transmembrane region" description="Helical" evidence="1">
    <location>
        <begin position="1804"/>
        <end position="1826"/>
    </location>
</feature>
<dbReference type="InterPro" id="IPR011050">
    <property type="entry name" value="Pectin_lyase_fold/virulence"/>
</dbReference>
<dbReference type="EMBL" id="JARBJD010000018">
    <property type="protein sequence ID" value="KAK2961071.1"/>
    <property type="molecule type" value="Genomic_DNA"/>
</dbReference>
<proteinExistence type="predicted"/>
<name>A0ABQ9YBM9_9EUKA</name>
<dbReference type="Proteomes" id="UP001281761">
    <property type="component" value="Unassembled WGS sequence"/>
</dbReference>
<protein>
    <submittedName>
        <fullName evidence="2">Uncharacterized protein</fullName>
    </submittedName>
</protein>
<sequence length="2043" mass="221077">MQNDSLVLMLNAAITHSPFGEAADVKEWTRITEGPDPEVERLLGQINHTIEPTSITDHHIPKMDRALVGQDVADRHSHELQYASYRTVEEGRGGGGYYDAAIKSYDWTRTSSQTSRSHENFPLIILSTSTPNSATLFNSSNPHKLHHCSLTFLQPCSLSHLLSLFFVNGKAELNDISDVDRKLMIGFSLAVPGTTIQINTVTNLAENAKTNESEDMNKTSKRNEAVQMVQIMEKHDLHATTGKDKQPSEDDQNQPVGEILTQELFLSNHKQPSNLPNPEPNQTLSKLKQKMELIRPVLMRIGSDRSSGFEIQHEERSSLIASVSSSFVRVSESDIRSNGMNSPFVMLIGMGDGQSGDIGSSCVDMNANVMGSLLSLNTSFWSCLTDTPTHLGQHFKTTQRLTKSTFFKLCTFKDCISTTSKGGAIYLVQKGSLLIDECSFKTCRATAPASIGGAIFFETQTGATFTATSSLFVDCSSEYATGSVFLLSAFSSALIDCVFINSTSSAYGGCLSFGHWNAASTSSSITNCLFENCSTTGTSSASPYSGGALYFTNDHSIQLNFVDFRKNTAGQKPGNDIMFAGKPTPLITSETIVGCTSTSDSPRMRVFEESEGKDDCLPNPTTTATLVSCEPTKSDDDTAEFTLKMSETMTGTVLVLIDNSGGTRTPTSEQAPNIGRVLSFSLDNSDSSSCRVSLDESGLVQTPIDAYKVIESSFVGSVILSASCVLDESGENALITISGLGIPSGLLSVTLSDNTVLDFEFRRFETTSEVLTVPLTGDSPKLRYGETYKIVSAKSLALLARPIIVPSLIEIVVPDQPCLTTLNEPEYDSALKTVRISLEGVNLSGTHKVTLSVNGTSETVTIDVVFSSSDGQLGGILFDTETPTNVNMSYNTRYEIVGMKKDDVKVLRLGDFSFTTKTEPTRLVTMECGYDETKKNALIRMTGQVLDSTKEYEIELRDSGNSKKTIEMRFNPTLSEWEGSAILYPSSSAELEYGMTYSVSGFKTKGEILPHLHEDLTITIENEPSRIEDVSRVLDGKKTKMIVSLSGRELKSGMGKIGVCRGSSKWTSITEIVSGSDGTWTTQFLVGFSESSTVLKYGSTYPLCGLDGSVFFVNDGITITVPHAPVVSSLIPELNEDTHSSFRVVMSGSNLQVSGSFTASFSESAGTFVVSLSESSEWRSDWIVVSMTSAFEFNKTYTLTSLIDSSSGSAYHLLCSGVTMTTPLGPTLTGLGGVSLTGASLDCVSIFVNVARIVADTFEVSVLDVDDAWKVPISLSISFSSCDSTEGVMTHSVSWVSGLQYGHRYEIASMSSSTMAVSIPSPIIIKIPLLSSFDNLSITPNSIGTSLRVQLFGNGLVGKYAVTLTSGLSFLVTAHSNTSAVSEEMALGWPDSLAFDTPFTIQSIVSMNPDTVIFLNGSLPFTTPKKPNSLSLFVDGRTGETSQFCGESSRPCLSVEVGWEIVAQLGVRRPTIGIVDSATLGSPIRVENGMVALLSNFGNVDPKLRIPSSACAQVESGMIVVSSSTLEIRDVDIVIDSLSPSFVLLSAENSSLTLKEGSFVGPQSTPSSNDELSDEICSWTSGILQLDNCTTSISDTKLNHLSFGAINMRNGSLEIVTSSFHANSPNLSSFPSLRRNIHCSDGGHIEIGNLNGGDGVGDKMGWFSRSDCTLSGDGVNVETAFFAPTINTDESKTTFTKKTGTFEVEIVGTLLIPCGLLLEVFELTKDKKEGNQLQFELNLDSAQSFTEKNIKLAISQADLKELKGELEWRGRLVFGDSHQTVESILIQKSISERRSEAVLTNMKWWLPVMIDASCVLLGVIVIVVVCRRRRKNEKQTGATTTLTEMEPQEDNVEKIAVDVEDEHNLALIRTTREEQYHQETAKEERPCEESTRKDCGDDAIKVEEIEAVVCDGEVKVEVVGKRETLFERLHGRNKKAVDAIAVCRALIKGLVTAGKDARLNGALLTLSPHTVIVDSSNRICIVPPSEVKRNVGVELGKEVNGSVVEGEERWRAPEQGNGKIEAGIASEKVSVFPRQTSAPQLIE</sequence>
<reference evidence="2 3" key="1">
    <citation type="journal article" date="2022" name="bioRxiv">
        <title>Genomics of Preaxostyla Flagellates Illuminates Evolutionary Transitions and the Path Towards Mitochondrial Loss.</title>
        <authorList>
            <person name="Novak L.V.F."/>
            <person name="Treitli S.C."/>
            <person name="Pyrih J."/>
            <person name="Halakuc P."/>
            <person name="Pipaliya S.V."/>
            <person name="Vacek V."/>
            <person name="Brzon O."/>
            <person name="Soukal P."/>
            <person name="Eme L."/>
            <person name="Dacks J.B."/>
            <person name="Karnkowska A."/>
            <person name="Elias M."/>
            <person name="Hampl V."/>
        </authorList>
    </citation>
    <scope>NUCLEOTIDE SEQUENCE [LARGE SCALE GENOMIC DNA]</scope>
    <source>
        <strain evidence="2">NAU3</strain>
        <tissue evidence="2">Gut</tissue>
    </source>
</reference>